<dbReference type="Proteomes" id="UP001165343">
    <property type="component" value="Unassembled WGS sequence"/>
</dbReference>
<keyword evidence="3" id="KW-1185">Reference proteome</keyword>
<dbReference type="EMBL" id="JAMGBC010000001">
    <property type="protein sequence ID" value="MCL6677827.1"/>
    <property type="molecule type" value="Genomic_DNA"/>
</dbReference>
<feature type="signal peptide" evidence="1">
    <location>
        <begin position="1"/>
        <end position="19"/>
    </location>
</feature>
<evidence type="ECO:0000256" key="1">
    <source>
        <dbReference type="SAM" id="SignalP"/>
    </source>
</evidence>
<proteinExistence type="predicted"/>
<gene>
    <name evidence="2" type="ORF">LZ519_00615</name>
</gene>
<reference evidence="2" key="1">
    <citation type="submission" date="2022-05" db="EMBL/GenBank/DDBJ databases">
        <authorList>
            <person name="Jo J.-H."/>
            <person name="Im W.-T."/>
        </authorList>
    </citation>
    <scope>NUCLEOTIDE SEQUENCE</scope>
    <source>
        <strain evidence="2">RG327</strain>
    </source>
</reference>
<evidence type="ECO:0000313" key="3">
    <source>
        <dbReference type="Proteomes" id="UP001165343"/>
    </source>
</evidence>
<feature type="chain" id="PRO_5046821498" evidence="1">
    <location>
        <begin position="20"/>
        <end position="296"/>
    </location>
</feature>
<protein>
    <submittedName>
        <fullName evidence="2">Uncharacterized protein</fullName>
    </submittedName>
</protein>
<organism evidence="2 3">
    <name type="scientific">Sphingomonas anseongensis</name>
    <dbReference type="NCBI Taxonomy" id="2908207"/>
    <lineage>
        <taxon>Bacteria</taxon>
        <taxon>Pseudomonadati</taxon>
        <taxon>Pseudomonadota</taxon>
        <taxon>Alphaproteobacteria</taxon>
        <taxon>Sphingomonadales</taxon>
        <taxon>Sphingomonadaceae</taxon>
        <taxon>Sphingomonas</taxon>
    </lineage>
</organism>
<evidence type="ECO:0000313" key="2">
    <source>
        <dbReference type="EMBL" id="MCL6677827.1"/>
    </source>
</evidence>
<comment type="caution">
    <text evidence="2">The sequence shown here is derived from an EMBL/GenBank/DDBJ whole genome shotgun (WGS) entry which is preliminary data.</text>
</comment>
<accession>A0ABT0RC38</accession>
<dbReference type="RefSeq" id="WP_249866816.1">
    <property type="nucleotide sequence ID" value="NZ_JAMGBC010000001.1"/>
</dbReference>
<sequence length="296" mass="31159">MTRLLLLSAALFAAVPVAAQNQPQAAPEASADAPAANPQLKTLLENCDAHKFETMVDTVLDGQPHRSKVKMCGKEGQTDSDWIQTLEDAIAKLESNKEMEPAVRQQVVTAVKAEVARLKGASTGVAPSEFSLTPRQRATQAPISDDYTVLPAIPPRKSPQAPASNADVGTAGSTVASAAPPAKVVMPPLVPVAKPRLTISCIDPQYPGGADCVSLSRDTVLNVRAGEALPAGVLLRFLRNGQARGEIALGAMRNGRSVNFSLPREVCAGVVSAEVEMVVVRSGQSVERRGPFLLRC</sequence>
<keyword evidence="1" id="KW-0732">Signal</keyword>
<name>A0ABT0RC38_9SPHN</name>